<dbReference type="PANTHER" id="PTHR47961:SF6">
    <property type="entry name" value="DNA-DIRECTED DNA POLYMERASE"/>
    <property type="match status" value="1"/>
</dbReference>
<dbReference type="InterPro" id="IPR027417">
    <property type="entry name" value="P-loop_NTPase"/>
</dbReference>
<dbReference type="SMART" id="SM00487">
    <property type="entry name" value="DEXDc"/>
    <property type="match status" value="1"/>
</dbReference>
<feature type="domain" description="Helicase ATP-binding" evidence="5">
    <location>
        <begin position="36"/>
        <end position="199"/>
    </location>
</feature>
<evidence type="ECO:0000256" key="3">
    <source>
        <dbReference type="ARBA" id="ARBA00022806"/>
    </source>
</evidence>
<dbReference type="GO" id="GO:0005524">
    <property type="term" value="F:ATP binding"/>
    <property type="evidence" value="ECO:0007669"/>
    <property type="project" value="UniProtKB-KW"/>
</dbReference>
<dbReference type="InterPro" id="IPR014001">
    <property type="entry name" value="Helicase_ATP-bd"/>
</dbReference>
<feature type="domain" description="Helicase C-terminal" evidence="6">
    <location>
        <begin position="236"/>
        <end position="432"/>
    </location>
</feature>
<keyword evidence="2" id="KW-0378">Hydrolase</keyword>
<dbReference type="InterPro" id="IPR001650">
    <property type="entry name" value="Helicase_C-like"/>
</dbReference>
<dbReference type="PROSITE" id="PS51194">
    <property type="entry name" value="HELICASE_CTER"/>
    <property type="match status" value="1"/>
</dbReference>
<evidence type="ECO:0000313" key="7">
    <source>
        <dbReference type="WBParaSite" id="maker-PairedContig_5965-snap-gene-0.8-mRNA-1"/>
    </source>
</evidence>
<dbReference type="PANTHER" id="PTHR47961">
    <property type="entry name" value="DNA POLYMERASE THETA, PUTATIVE (AFU_ORTHOLOGUE AFUA_1G05260)-RELATED"/>
    <property type="match status" value="1"/>
</dbReference>
<dbReference type="STRING" id="6293.A0A1I8EXZ1"/>
<dbReference type="GO" id="GO:0004386">
    <property type="term" value="F:helicase activity"/>
    <property type="evidence" value="ECO:0007669"/>
    <property type="project" value="UniProtKB-KW"/>
</dbReference>
<dbReference type="Pfam" id="PF00271">
    <property type="entry name" value="Helicase_C"/>
    <property type="match status" value="1"/>
</dbReference>
<dbReference type="GO" id="GO:0016787">
    <property type="term" value="F:hydrolase activity"/>
    <property type="evidence" value="ECO:0007669"/>
    <property type="project" value="UniProtKB-KW"/>
</dbReference>
<accession>A0A1I8EXZ1</accession>
<dbReference type="SMART" id="SM00490">
    <property type="entry name" value="HELICc"/>
    <property type="match status" value="1"/>
</dbReference>
<dbReference type="Pfam" id="PF00270">
    <property type="entry name" value="DEAD"/>
    <property type="match status" value="1"/>
</dbReference>
<name>A0A1I8EXZ1_WUCBA</name>
<proteinExistence type="predicted"/>
<organism evidence="7">
    <name type="scientific">Wuchereria bancrofti</name>
    <dbReference type="NCBI Taxonomy" id="6293"/>
    <lineage>
        <taxon>Eukaryota</taxon>
        <taxon>Metazoa</taxon>
        <taxon>Ecdysozoa</taxon>
        <taxon>Nematoda</taxon>
        <taxon>Chromadorea</taxon>
        <taxon>Rhabditida</taxon>
        <taxon>Spirurina</taxon>
        <taxon>Spiruromorpha</taxon>
        <taxon>Filarioidea</taxon>
        <taxon>Onchocercidae</taxon>
        <taxon>Wuchereria</taxon>
    </lineage>
</organism>
<dbReference type="WBParaSite" id="maker-PairedContig_5965-snap-gene-0.8-mRNA-1">
    <property type="protein sequence ID" value="maker-PairedContig_5965-snap-gene-0.8-mRNA-1"/>
    <property type="gene ID" value="maker-PairedContig_5965-snap-gene-0.8"/>
</dbReference>
<dbReference type="CDD" id="cd18795">
    <property type="entry name" value="SF2_C_Ski2"/>
    <property type="match status" value="1"/>
</dbReference>
<keyword evidence="4" id="KW-0067">ATP-binding</keyword>
<dbReference type="InterPro" id="IPR011545">
    <property type="entry name" value="DEAD/DEAH_box_helicase_dom"/>
</dbReference>
<keyword evidence="1" id="KW-0547">Nucleotide-binding</keyword>
<evidence type="ECO:0000256" key="1">
    <source>
        <dbReference type="ARBA" id="ARBA00022741"/>
    </source>
</evidence>
<evidence type="ECO:0000259" key="6">
    <source>
        <dbReference type="PROSITE" id="PS51194"/>
    </source>
</evidence>
<dbReference type="GO" id="GO:0003676">
    <property type="term" value="F:nucleic acid binding"/>
    <property type="evidence" value="ECO:0007669"/>
    <property type="project" value="InterPro"/>
</dbReference>
<dbReference type="Gene3D" id="3.40.50.300">
    <property type="entry name" value="P-loop containing nucleotide triphosphate hydrolases"/>
    <property type="match status" value="2"/>
</dbReference>
<evidence type="ECO:0000256" key="2">
    <source>
        <dbReference type="ARBA" id="ARBA00022801"/>
    </source>
</evidence>
<dbReference type="InterPro" id="IPR050474">
    <property type="entry name" value="Hel308_SKI2-like"/>
</dbReference>
<keyword evidence="3" id="KW-0347">Helicase</keyword>
<sequence length="432" mass="48681">MPDYPSWVPNEIAVGYIEHGIQALLSWQLDVLNNRSLQAPQYGNFIFSAPTSSGKTVVAELIAVNTVRQLRCKAIFVFPYISVAKEKFLCLQKIWRKVDLRVSAFIGSHSSPFQAWDASVCTIEKANSLLNRMIADKSVLVIDEFHILFDGNRGPLVEQIVGKALYISRHRIQIISLSATLPNLDELADWLNAEKYETQFRPIQLHEMIMCDNELRDVNTLQHIRTVSNEFIVSNDIEHGIIHLCTESVMKDESVLVFCSSKAETEKLALAISQHFENYFKSSNSENLISPFNIQSLKTVKHAFHHEIQFVDDILRETLPHGIAFHHAGLTVEERESIENAFYDQSLRVLCATSTLSSGINLPAHRVIIKAQLCGPVALNGLTYMQMTGRAGRLGQTEKGYNSANCGKHEFYHNAIHTLNGKGRDCQFILTL</sequence>
<evidence type="ECO:0000256" key="4">
    <source>
        <dbReference type="ARBA" id="ARBA00022840"/>
    </source>
</evidence>
<protein>
    <submittedName>
        <fullName evidence="7">Uncharacterized protein</fullName>
    </submittedName>
</protein>
<evidence type="ECO:0000259" key="5">
    <source>
        <dbReference type="PROSITE" id="PS51192"/>
    </source>
</evidence>
<dbReference type="SUPFAM" id="SSF52540">
    <property type="entry name" value="P-loop containing nucleoside triphosphate hydrolases"/>
    <property type="match status" value="1"/>
</dbReference>
<dbReference type="PROSITE" id="PS51192">
    <property type="entry name" value="HELICASE_ATP_BIND_1"/>
    <property type="match status" value="1"/>
</dbReference>
<dbReference type="AlphaFoldDB" id="A0A1I8EXZ1"/>
<reference evidence="7" key="1">
    <citation type="submission" date="2016-11" db="UniProtKB">
        <authorList>
            <consortium name="WormBaseParasite"/>
        </authorList>
    </citation>
    <scope>IDENTIFICATION</scope>
    <source>
        <strain evidence="7">pt0022</strain>
    </source>
</reference>